<protein>
    <submittedName>
        <fullName evidence="1">Uncharacterized protein</fullName>
    </submittedName>
</protein>
<dbReference type="AlphaFoldDB" id="A0A8S1PTG5"/>
<organism evidence="1 2">
    <name type="scientific">Paramecium primaurelia</name>
    <dbReference type="NCBI Taxonomy" id="5886"/>
    <lineage>
        <taxon>Eukaryota</taxon>
        <taxon>Sar</taxon>
        <taxon>Alveolata</taxon>
        <taxon>Ciliophora</taxon>
        <taxon>Intramacronucleata</taxon>
        <taxon>Oligohymenophorea</taxon>
        <taxon>Peniculida</taxon>
        <taxon>Parameciidae</taxon>
        <taxon>Paramecium</taxon>
    </lineage>
</organism>
<dbReference type="Proteomes" id="UP000688137">
    <property type="component" value="Unassembled WGS sequence"/>
</dbReference>
<evidence type="ECO:0000313" key="1">
    <source>
        <dbReference type="EMBL" id="CAD8105888.1"/>
    </source>
</evidence>
<evidence type="ECO:0000313" key="2">
    <source>
        <dbReference type="Proteomes" id="UP000688137"/>
    </source>
</evidence>
<keyword evidence="2" id="KW-1185">Reference proteome</keyword>
<sequence>MIQKLRDYYIFQKIRDKEKIFVRIAYEEKIQIQINHGMLPDNQPLNCKRKYFNFKKLKLNNNNRIYPQTELRKRLRLNSLEIGTEEIPPVERMIIKIKLNYTTFIKSIFYYYSQMRISFQEINRRFDIE</sequence>
<comment type="caution">
    <text evidence="1">The sequence shown here is derived from an EMBL/GenBank/DDBJ whole genome shotgun (WGS) entry which is preliminary data.</text>
</comment>
<gene>
    <name evidence="1" type="ORF">PPRIM_AZ9-3.1.T1280160</name>
</gene>
<name>A0A8S1PTG5_PARPR</name>
<proteinExistence type="predicted"/>
<accession>A0A8S1PTG5</accession>
<reference evidence="1" key="1">
    <citation type="submission" date="2021-01" db="EMBL/GenBank/DDBJ databases">
        <authorList>
            <consortium name="Genoscope - CEA"/>
            <person name="William W."/>
        </authorList>
    </citation>
    <scope>NUCLEOTIDE SEQUENCE</scope>
</reference>
<dbReference type="EMBL" id="CAJJDM010000131">
    <property type="protein sequence ID" value="CAD8105888.1"/>
    <property type="molecule type" value="Genomic_DNA"/>
</dbReference>